<dbReference type="Pfam" id="PF05569">
    <property type="entry name" value="Peptidase_M56"/>
    <property type="match status" value="1"/>
</dbReference>
<keyword evidence="1" id="KW-0812">Transmembrane</keyword>
<sequence length="757" mass="80366">MTDVLLTWLCSYLLHSSLLIAGLWAAERAGLLGRLGTSTQEALWRLALLGGLVSASLPLLPALPAGEPAPPAHAVSSVPAAVPAAAPVAEPPSRVVDAPVATAPQAQLGTLPLATRLAPQAHDVAIGLVALWLAGAALLMARLALQWAWLRRTVRRLPPVADARWQALATQRAGEMGVARPALRLALRGWASPLMAPGRVLCLPAWCLDLPDDEARAVLGHELAHLRRRDPAWRLLSAALRALLWPQLLNRIAGQRLDLLAELACDAAAAAPAGQRLALAQSLLRCAQALKDAGPHHGPALACGAVTPGSPLMARVRRLLKGDGEGDAAPRERRALRWGLLAAMLAGLVALPAVVVSHTDARGLLERFDLGELADGLSMHGGTRIYSRYPGGSFAVKLNGSVGFNDAEDDVQTLTGTLAVREREGGVLREMTLTSSADGRIERDYRVDRESRPLDEAARQWWSQAVHRTSEAMTDPLVRARKLFAKGGMDAVLADLEAAHEDFPRRLRVEAVLKLGEPLPPVVLDRLIAAAALLGGGFDRREALVAIARLPLAEAAQLAWLKAAAGIDGDFDRREALAALAPRLSMAPAVVEAWQQVLGRIGGDFDLRSAIETQVAATPQPPVLRGALQAAGRLQGDFDKREALAAVARQLRGDEPELVEAYARTAAGIQGGFERREALTTLLDRAALAPAGVEQVIAAAEGMDAGFERLQVLLRVAGKLDEAKAGTPALVDRLRRAGRGLGDFERGQLETALDRLG</sequence>
<dbReference type="InterPro" id="IPR052173">
    <property type="entry name" value="Beta-lactam_resp_regulator"/>
</dbReference>
<gene>
    <name evidence="3" type="ORF">LXT12_19735</name>
</gene>
<keyword evidence="4" id="KW-1185">Reference proteome</keyword>
<feature type="domain" description="Peptidase M56" evidence="2">
    <location>
        <begin position="107"/>
        <end position="291"/>
    </location>
</feature>
<evidence type="ECO:0000313" key="3">
    <source>
        <dbReference type="EMBL" id="MCE4539486.1"/>
    </source>
</evidence>
<keyword evidence="1" id="KW-0472">Membrane</keyword>
<name>A0ABS8XF00_9BURK</name>
<dbReference type="EMBL" id="JAJTWT010000009">
    <property type="protein sequence ID" value="MCE4539486.1"/>
    <property type="molecule type" value="Genomic_DNA"/>
</dbReference>
<proteinExistence type="predicted"/>
<organism evidence="3 4">
    <name type="scientific">Pelomonas caseinilytica</name>
    <dbReference type="NCBI Taxonomy" id="2906763"/>
    <lineage>
        <taxon>Bacteria</taxon>
        <taxon>Pseudomonadati</taxon>
        <taxon>Pseudomonadota</taxon>
        <taxon>Betaproteobacteria</taxon>
        <taxon>Burkholderiales</taxon>
        <taxon>Sphaerotilaceae</taxon>
        <taxon>Roseateles</taxon>
    </lineage>
</organism>
<accession>A0ABS8XF00</accession>
<dbReference type="PANTHER" id="PTHR34978">
    <property type="entry name" value="POSSIBLE SENSOR-TRANSDUCER PROTEIN BLAR"/>
    <property type="match status" value="1"/>
</dbReference>
<evidence type="ECO:0000259" key="2">
    <source>
        <dbReference type="Pfam" id="PF05569"/>
    </source>
</evidence>
<dbReference type="Proteomes" id="UP001201463">
    <property type="component" value="Unassembled WGS sequence"/>
</dbReference>
<evidence type="ECO:0000313" key="4">
    <source>
        <dbReference type="Proteomes" id="UP001201463"/>
    </source>
</evidence>
<reference evidence="3 4" key="1">
    <citation type="submission" date="2021-12" db="EMBL/GenBank/DDBJ databases">
        <title>Genome seq of p7.</title>
        <authorList>
            <person name="Seo T."/>
        </authorList>
    </citation>
    <scope>NUCLEOTIDE SEQUENCE [LARGE SCALE GENOMIC DNA]</scope>
    <source>
        <strain evidence="3 4">P7</strain>
    </source>
</reference>
<dbReference type="RefSeq" id="WP_233394007.1">
    <property type="nucleotide sequence ID" value="NZ_JAJTWT010000009.1"/>
</dbReference>
<keyword evidence="1" id="KW-1133">Transmembrane helix</keyword>
<feature type="transmembrane region" description="Helical" evidence="1">
    <location>
        <begin position="46"/>
        <end position="63"/>
    </location>
</feature>
<feature type="transmembrane region" description="Helical" evidence="1">
    <location>
        <begin position="6"/>
        <end position="26"/>
    </location>
</feature>
<feature type="transmembrane region" description="Helical" evidence="1">
    <location>
        <begin position="338"/>
        <end position="357"/>
    </location>
</feature>
<dbReference type="PANTHER" id="PTHR34978:SF3">
    <property type="entry name" value="SLR0241 PROTEIN"/>
    <property type="match status" value="1"/>
</dbReference>
<evidence type="ECO:0000256" key="1">
    <source>
        <dbReference type="SAM" id="Phobius"/>
    </source>
</evidence>
<comment type="caution">
    <text evidence="3">The sequence shown here is derived from an EMBL/GenBank/DDBJ whole genome shotgun (WGS) entry which is preliminary data.</text>
</comment>
<protein>
    <recommendedName>
        <fullName evidence="2">Peptidase M56 domain-containing protein</fullName>
    </recommendedName>
</protein>
<feature type="transmembrane region" description="Helical" evidence="1">
    <location>
        <begin position="124"/>
        <end position="145"/>
    </location>
</feature>
<dbReference type="InterPro" id="IPR008756">
    <property type="entry name" value="Peptidase_M56"/>
</dbReference>